<organism evidence="2 3">
    <name type="scientific">Viridothelium virens</name>
    <name type="common">Speckled blister lichen</name>
    <name type="synonym">Trypethelium virens</name>
    <dbReference type="NCBI Taxonomy" id="1048519"/>
    <lineage>
        <taxon>Eukaryota</taxon>
        <taxon>Fungi</taxon>
        <taxon>Dikarya</taxon>
        <taxon>Ascomycota</taxon>
        <taxon>Pezizomycotina</taxon>
        <taxon>Dothideomycetes</taxon>
        <taxon>Dothideomycetes incertae sedis</taxon>
        <taxon>Trypetheliales</taxon>
        <taxon>Trypetheliaceae</taxon>
        <taxon>Viridothelium</taxon>
    </lineage>
</organism>
<dbReference type="PANTHER" id="PTHR42905:SF2">
    <property type="entry name" value="PHOSPHOENOLPYRUVATE CARBOXYLASE FAMILY PROTEIN"/>
    <property type="match status" value="1"/>
</dbReference>
<dbReference type="AlphaFoldDB" id="A0A6A6H757"/>
<dbReference type="Gene3D" id="3.20.20.60">
    <property type="entry name" value="Phosphoenolpyruvate-binding domains"/>
    <property type="match status" value="1"/>
</dbReference>
<dbReference type="PANTHER" id="PTHR42905">
    <property type="entry name" value="PHOSPHOENOLPYRUVATE CARBOXYLASE"/>
    <property type="match status" value="1"/>
</dbReference>
<dbReference type="GO" id="GO:0046421">
    <property type="term" value="F:methylisocitrate lyase activity"/>
    <property type="evidence" value="ECO:0007669"/>
    <property type="project" value="UniProtKB-EC"/>
</dbReference>
<sequence>MTTQADTLANLSPSTPLIADADTGYGGPIAVARTVSAYARAGVAALHLEDQVQEKRCGHLGGKQVVARETFWARIRAAANAREELGSEILIVARTDARQGLGFEEAVTRLRGAVEVGADVVFPEAMASREEAAEMVRRMGETPCLLNLVEGGVTPEVTVEEAREMGFRIVIFPVTAFEGAIVGIRDVLRKLKREGKMPATGVGVKDAFDLCGLQECVELDKKAGGKAYSNV</sequence>
<dbReference type="Proteomes" id="UP000800092">
    <property type="component" value="Unassembled WGS sequence"/>
</dbReference>
<gene>
    <name evidence="2" type="ORF">EV356DRAFT_503467</name>
</gene>
<dbReference type="OrthoDB" id="1923844at2759"/>
<dbReference type="InterPro" id="IPR015813">
    <property type="entry name" value="Pyrv/PenolPyrv_kinase-like_dom"/>
</dbReference>
<dbReference type="InterPro" id="IPR039556">
    <property type="entry name" value="ICL/PEPM"/>
</dbReference>
<evidence type="ECO:0000256" key="1">
    <source>
        <dbReference type="ARBA" id="ARBA00001050"/>
    </source>
</evidence>
<name>A0A6A6H757_VIRVR</name>
<dbReference type="SUPFAM" id="SSF51621">
    <property type="entry name" value="Phosphoenolpyruvate/pyruvate domain"/>
    <property type="match status" value="1"/>
</dbReference>
<protein>
    <submittedName>
        <fullName evidence="2">Phosphoenolpyruvate/pyruvate domain-containing protein</fullName>
    </submittedName>
</protein>
<keyword evidence="2" id="KW-0670">Pyruvate</keyword>
<dbReference type="InterPro" id="IPR040442">
    <property type="entry name" value="Pyrv_kinase-like_dom_sf"/>
</dbReference>
<dbReference type="Pfam" id="PF13714">
    <property type="entry name" value="PEP_mutase"/>
    <property type="match status" value="1"/>
</dbReference>
<dbReference type="PROSITE" id="PS00161">
    <property type="entry name" value="ISOCITRATE_LYASE"/>
    <property type="match status" value="1"/>
</dbReference>
<dbReference type="EMBL" id="ML991805">
    <property type="protein sequence ID" value="KAF2233651.1"/>
    <property type="molecule type" value="Genomic_DNA"/>
</dbReference>
<proteinExistence type="predicted"/>
<dbReference type="InterPro" id="IPR018523">
    <property type="entry name" value="Isocitrate_lyase_ph_CS"/>
</dbReference>
<accession>A0A6A6H757</accession>
<evidence type="ECO:0000313" key="3">
    <source>
        <dbReference type="Proteomes" id="UP000800092"/>
    </source>
</evidence>
<reference evidence="2" key="1">
    <citation type="journal article" date="2020" name="Stud. Mycol.">
        <title>101 Dothideomycetes genomes: a test case for predicting lifestyles and emergence of pathogens.</title>
        <authorList>
            <person name="Haridas S."/>
            <person name="Albert R."/>
            <person name="Binder M."/>
            <person name="Bloem J."/>
            <person name="Labutti K."/>
            <person name="Salamov A."/>
            <person name="Andreopoulos B."/>
            <person name="Baker S."/>
            <person name="Barry K."/>
            <person name="Bills G."/>
            <person name="Bluhm B."/>
            <person name="Cannon C."/>
            <person name="Castanera R."/>
            <person name="Culley D."/>
            <person name="Daum C."/>
            <person name="Ezra D."/>
            <person name="Gonzalez J."/>
            <person name="Henrissat B."/>
            <person name="Kuo A."/>
            <person name="Liang C."/>
            <person name="Lipzen A."/>
            <person name="Lutzoni F."/>
            <person name="Magnuson J."/>
            <person name="Mondo S."/>
            <person name="Nolan M."/>
            <person name="Ohm R."/>
            <person name="Pangilinan J."/>
            <person name="Park H.-J."/>
            <person name="Ramirez L."/>
            <person name="Alfaro M."/>
            <person name="Sun H."/>
            <person name="Tritt A."/>
            <person name="Yoshinaga Y."/>
            <person name="Zwiers L.-H."/>
            <person name="Turgeon B."/>
            <person name="Goodwin S."/>
            <person name="Spatafora J."/>
            <person name="Crous P."/>
            <person name="Grigoriev I."/>
        </authorList>
    </citation>
    <scope>NUCLEOTIDE SEQUENCE</scope>
    <source>
        <strain evidence="2">Tuck. ex Michener</strain>
    </source>
</reference>
<dbReference type="CDD" id="cd00377">
    <property type="entry name" value="ICL_PEPM"/>
    <property type="match status" value="1"/>
</dbReference>
<comment type="catalytic activity">
    <reaction evidence="1">
        <text>(2S,3R)-3-hydroxybutane-1,2,3-tricarboxylate = pyruvate + succinate</text>
        <dbReference type="Rhea" id="RHEA:16809"/>
        <dbReference type="ChEBI" id="CHEBI:15361"/>
        <dbReference type="ChEBI" id="CHEBI:30031"/>
        <dbReference type="ChEBI" id="CHEBI:57429"/>
        <dbReference type="EC" id="4.1.3.30"/>
    </reaction>
</comment>
<keyword evidence="3" id="KW-1185">Reference proteome</keyword>
<evidence type="ECO:0000313" key="2">
    <source>
        <dbReference type="EMBL" id="KAF2233651.1"/>
    </source>
</evidence>